<name>A0ABU9BJ78_9BURK</name>
<sequence>MISVFLALVPLLFATGCLVWLMTSGAEAQAKSDAWAEDWMRDNGGAGHDHGHGHH</sequence>
<accession>A0ABU9BJ78</accession>
<evidence type="ECO:0000313" key="2">
    <source>
        <dbReference type="Proteomes" id="UP001368500"/>
    </source>
</evidence>
<dbReference type="EMBL" id="JBBUTF010000040">
    <property type="protein sequence ID" value="MEK8029114.1"/>
    <property type="molecule type" value="Genomic_DNA"/>
</dbReference>
<gene>
    <name evidence="1" type="ORF">AACH11_24420</name>
</gene>
<reference evidence="1 2" key="1">
    <citation type="submission" date="2024-04" db="EMBL/GenBank/DDBJ databases">
        <title>Novel species of the genus Ideonella isolated from streams.</title>
        <authorList>
            <person name="Lu H."/>
        </authorList>
    </citation>
    <scope>NUCLEOTIDE SEQUENCE [LARGE SCALE GENOMIC DNA]</scope>
    <source>
        <strain evidence="1 2">BYS139W</strain>
    </source>
</reference>
<organism evidence="1 2">
    <name type="scientific">Pseudaquabacterium rugosum</name>
    <dbReference type="NCBI Taxonomy" id="2984194"/>
    <lineage>
        <taxon>Bacteria</taxon>
        <taxon>Pseudomonadati</taxon>
        <taxon>Pseudomonadota</taxon>
        <taxon>Betaproteobacteria</taxon>
        <taxon>Burkholderiales</taxon>
        <taxon>Sphaerotilaceae</taxon>
        <taxon>Pseudaquabacterium</taxon>
    </lineage>
</organism>
<dbReference type="RefSeq" id="WP_341376899.1">
    <property type="nucleotide sequence ID" value="NZ_JBBUTF010000040.1"/>
</dbReference>
<keyword evidence="2" id="KW-1185">Reference proteome</keyword>
<protein>
    <submittedName>
        <fullName evidence="1">Uncharacterized protein</fullName>
    </submittedName>
</protein>
<proteinExistence type="predicted"/>
<evidence type="ECO:0000313" key="1">
    <source>
        <dbReference type="EMBL" id="MEK8029114.1"/>
    </source>
</evidence>
<dbReference type="Proteomes" id="UP001368500">
    <property type="component" value="Unassembled WGS sequence"/>
</dbReference>
<comment type="caution">
    <text evidence="1">The sequence shown here is derived from an EMBL/GenBank/DDBJ whole genome shotgun (WGS) entry which is preliminary data.</text>
</comment>